<sequence length="192" mass="20673">MRTLHTLTLAAALAVSPALAADKSPSAKPSTEKKSMSFHDLTANRLDGTPEKLSGFQGKVVLVVNTASECGYTPQYAGLEKLYQEYKDKGLVVAGFPSNDFGGQEPGSAAEIKKFCELRFKVTFPMFEKVKTKGEGQSPVYAFLSKDHPAPKWNFHKYVVGKDGQVKAAFPSAVTPESAELKAAIDSALAQK</sequence>
<evidence type="ECO:0000256" key="1">
    <source>
        <dbReference type="ARBA" id="ARBA00006926"/>
    </source>
</evidence>
<dbReference type="InterPro" id="IPR029759">
    <property type="entry name" value="GPX_AS"/>
</dbReference>
<name>A0A848LSC1_9BACT</name>
<dbReference type="SUPFAM" id="SSF52833">
    <property type="entry name" value="Thioredoxin-like"/>
    <property type="match status" value="1"/>
</dbReference>
<dbReference type="InterPro" id="IPR036249">
    <property type="entry name" value="Thioredoxin-like_sf"/>
</dbReference>
<keyword evidence="6" id="KW-0732">Signal</keyword>
<dbReference type="PANTHER" id="PTHR11592">
    <property type="entry name" value="GLUTATHIONE PEROXIDASE"/>
    <property type="match status" value="1"/>
</dbReference>
<comment type="caution">
    <text evidence="8">The sequence shown here is derived from an EMBL/GenBank/DDBJ whole genome shotgun (WGS) entry which is preliminary data.</text>
</comment>
<dbReference type="GO" id="GO:0034599">
    <property type="term" value="P:cellular response to oxidative stress"/>
    <property type="evidence" value="ECO:0007669"/>
    <property type="project" value="TreeGrafter"/>
</dbReference>
<dbReference type="PROSITE" id="PS00460">
    <property type="entry name" value="GLUTATHIONE_PEROXID_1"/>
    <property type="match status" value="1"/>
</dbReference>
<reference evidence="8 9" key="1">
    <citation type="submission" date="2020-04" db="EMBL/GenBank/DDBJ databases">
        <title>Draft genome of Pyxidicoccus fallax type strain.</title>
        <authorList>
            <person name="Whitworth D.E."/>
        </authorList>
    </citation>
    <scope>NUCLEOTIDE SEQUENCE [LARGE SCALE GENOMIC DNA]</scope>
    <source>
        <strain evidence="8 9">DSM 14698</strain>
    </source>
</reference>
<keyword evidence="3 5" id="KW-0560">Oxidoreductase</keyword>
<feature type="chain" id="PRO_5032286889" description="Glutathione peroxidase" evidence="6">
    <location>
        <begin position="21"/>
        <end position="192"/>
    </location>
</feature>
<dbReference type="PANTHER" id="PTHR11592:SF44">
    <property type="entry name" value="GLUTATHIONE PEROXIDASE"/>
    <property type="match status" value="1"/>
</dbReference>
<gene>
    <name evidence="8" type="ORF">HG543_37520</name>
</gene>
<organism evidence="8 9">
    <name type="scientific">Pyxidicoccus fallax</name>
    <dbReference type="NCBI Taxonomy" id="394095"/>
    <lineage>
        <taxon>Bacteria</taxon>
        <taxon>Pseudomonadati</taxon>
        <taxon>Myxococcota</taxon>
        <taxon>Myxococcia</taxon>
        <taxon>Myxococcales</taxon>
        <taxon>Cystobacterineae</taxon>
        <taxon>Myxococcaceae</taxon>
        <taxon>Pyxidicoccus</taxon>
    </lineage>
</organism>
<dbReference type="Proteomes" id="UP000518300">
    <property type="component" value="Unassembled WGS sequence"/>
</dbReference>
<dbReference type="InterPro" id="IPR000889">
    <property type="entry name" value="Glutathione_peroxidase"/>
</dbReference>
<dbReference type="Pfam" id="PF00255">
    <property type="entry name" value="GSHPx"/>
    <property type="match status" value="1"/>
</dbReference>
<evidence type="ECO:0000256" key="2">
    <source>
        <dbReference type="ARBA" id="ARBA00022559"/>
    </source>
</evidence>
<dbReference type="InterPro" id="IPR013766">
    <property type="entry name" value="Thioredoxin_domain"/>
</dbReference>
<protein>
    <recommendedName>
        <fullName evidence="5">Glutathione peroxidase</fullName>
    </recommendedName>
</protein>
<dbReference type="EMBL" id="JABBJJ010000249">
    <property type="protein sequence ID" value="NMO20522.1"/>
    <property type="molecule type" value="Genomic_DNA"/>
</dbReference>
<dbReference type="PIRSF" id="PIRSF000303">
    <property type="entry name" value="Glutathion_perox"/>
    <property type="match status" value="1"/>
</dbReference>
<dbReference type="PROSITE" id="PS51352">
    <property type="entry name" value="THIOREDOXIN_2"/>
    <property type="match status" value="1"/>
</dbReference>
<dbReference type="GO" id="GO:0004601">
    <property type="term" value="F:peroxidase activity"/>
    <property type="evidence" value="ECO:0007669"/>
    <property type="project" value="UniProtKB-KW"/>
</dbReference>
<feature type="signal peptide" evidence="6">
    <location>
        <begin position="1"/>
        <end position="20"/>
    </location>
</feature>
<dbReference type="PRINTS" id="PR01011">
    <property type="entry name" value="GLUTPROXDASE"/>
</dbReference>
<evidence type="ECO:0000256" key="6">
    <source>
        <dbReference type="SAM" id="SignalP"/>
    </source>
</evidence>
<evidence type="ECO:0000256" key="5">
    <source>
        <dbReference type="RuleBase" id="RU000499"/>
    </source>
</evidence>
<evidence type="ECO:0000256" key="4">
    <source>
        <dbReference type="PIRSR" id="PIRSR000303-1"/>
    </source>
</evidence>
<evidence type="ECO:0000259" key="7">
    <source>
        <dbReference type="PROSITE" id="PS51352"/>
    </source>
</evidence>
<evidence type="ECO:0000256" key="3">
    <source>
        <dbReference type="ARBA" id="ARBA00023002"/>
    </source>
</evidence>
<comment type="similarity">
    <text evidence="1 5">Belongs to the glutathione peroxidase family.</text>
</comment>
<dbReference type="Gene3D" id="3.40.30.10">
    <property type="entry name" value="Glutaredoxin"/>
    <property type="match status" value="1"/>
</dbReference>
<dbReference type="PROSITE" id="PS51355">
    <property type="entry name" value="GLUTATHIONE_PEROXID_3"/>
    <property type="match status" value="1"/>
</dbReference>
<evidence type="ECO:0000313" key="9">
    <source>
        <dbReference type="Proteomes" id="UP000518300"/>
    </source>
</evidence>
<evidence type="ECO:0000313" key="8">
    <source>
        <dbReference type="EMBL" id="NMO20522.1"/>
    </source>
</evidence>
<dbReference type="RefSeq" id="WP_169349735.1">
    <property type="nucleotide sequence ID" value="NZ_JABBJJ010000249.1"/>
</dbReference>
<accession>A0A848LSC1</accession>
<proteinExistence type="inferred from homology"/>
<keyword evidence="2 5" id="KW-0575">Peroxidase</keyword>
<dbReference type="AlphaFoldDB" id="A0A848LSC1"/>
<keyword evidence="9" id="KW-1185">Reference proteome</keyword>
<feature type="active site" evidence="4">
    <location>
        <position position="70"/>
    </location>
</feature>
<feature type="domain" description="Thioredoxin" evidence="7">
    <location>
        <begin position="10"/>
        <end position="190"/>
    </location>
</feature>
<dbReference type="CDD" id="cd00340">
    <property type="entry name" value="GSH_Peroxidase"/>
    <property type="match status" value="1"/>
</dbReference>